<evidence type="ECO:0000313" key="3">
    <source>
        <dbReference type="EMBL" id="RUO16111.1"/>
    </source>
</evidence>
<reference evidence="4 5" key="1">
    <citation type="submission" date="2018-12" db="EMBL/GenBank/DDBJ databases">
        <title>Persistence of Moraxella catarrhalis in Chronic Obstructive Pulmonary Disease and Regulation of the Hag/MID Adhesin.</title>
        <authorList>
            <person name="Murphy T."/>
            <person name="Zhao X."/>
            <person name="Vyas G."/>
            <person name="Aluvathingal J."/>
            <person name="Nadendla S."/>
            <person name="Tallon L."/>
            <person name="Tettelin H."/>
        </authorList>
    </citation>
    <scope>NUCLEOTIDE SEQUENCE [LARGE SCALE GENOMIC DNA]</scope>
    <source>
        <strain evidence="3 4">173P27B1</strain>
        <strain evidence="2 5">46P58B1</strain>
    </source>
</reference>
<name>A0A3Q9GC61_MORCA</name>
<protein>
    <submittedName>
        <fullName evidence="2">Uncharacterized protein</fullName>
    </submittedName>
</protein>
<evidence type="ECO:0000313" key="4">
    <source>
        <dbReference type="Proteomes" id="UP000268436"/>
    </source>
</evidence>
<sequence length="49" mass="5968">MVILNYHYVWVCYKTDYCIIGMFILIFIHLQNILQALLIFDKNNLRSFL</sequence>
<organism evidence="2 5">
    <name type="scientific">Moraxella catarrhalis</name>
    <name type="common">Branhamella catarrhalis</name>
    <dbReference type="NCBI Taxonomy" id="480"/>
    <lineage>
        <taxon>Bacteria</taxon>
        <taxon>Pseudomonadati</taxon>
        <taxon>Pseudomonadota</taxon>
        <taxon>Gammaproteobacteria</taxon>
        <taxon>Moraxellales</taxon>
        <taxon>Moraxellaceae</taxon>
        <taxon>Moraxella</taxon>
    </lineage>
</organism>
<gene>
    <name evidence="2" type="ORF">EJK53_0120</name>
    <name evidence="3" type="ORF">EJK54_0935</name>
</gene>
<evidence type="ECO:0000313" key="5">
    <source>
        <dbReference type="Proteomes" id="UP000280228"/>
    </source>
</evidence>
<keyword evidence="4" id="KW-1185">Reference proteome</keyword>
<dbReference type="Proteomes" id="UP000268436">
    <property type="component" value="Unassembled WGS sequence"/>
</dbReference>
<dbReference type="EMBL" id="RYER01000018">
    <property type="protein sequence ID" value="RUO16111.1"/>
    <property type="molecule type" value="Genomic_DNA"/>
</dbReference>
<dbReference type="EMBL" id="CP034662">
    <property type="protein sequence ID" value="AZQ92626.1"/>
    <property type="molecule type" value="Genomic_DNA"/>
</dbReference>
<proteinExistence type="predicted"/>
<evidence type="ECO:0000256" key="1">
    <source>
        <dbReference type="SAM" id="Phobius"/>
    </source>
</evidence>
<dbReference type="AlphaFoldDB" id="A0A3Q9GC61"/>
<keyword evidence="1" id="KW-1133">Transmembrane helix</keyword>
<keyword evidence="1" id="KW-0472">Membrane</keyword>
<feature type="transmembrane region" description="Helical" evidence="1">
    <location>
        <begin position="20"/>
        <end position="40"/>
    </location>
</feature>
<accession>A0A3Q9GC61</accession>
<dbReference type="Proteomes" id="UP000280228">
    <property type="component" value="Chromosome"/>
</dbReference>
<keyword evidence="1" id="KW-0812">Transmembrane</keyword>
<evidence type="ECO:0000313" key="2">
    <source>
        <dbReference type="EMBL" id="AZQ92626.1"/>
    </source>
</evidence>